<proteinExistence type="predicted"/>
<keyword evidence="2" id="KW-1185">Reference proteome</keyword>
<protein>
    <submittedName>
        <fullName evidence="1">Uncharacterized protein</fullName>
    </submittedName>
</protein>
<organism evidence="1 2">
    <name type="scientific">Clydaea vesicula</name>
    <dbReference type="NCBI Taxonomy" id="447962"/>
    <lineage>
        <taxon>Eukaryota</taxon>
        <taxon>Fungi</taxon>
        <taxon>Fungi incertae sedis</taxon>
        <taxon>Chytridiomycota</taxon>
        <taxon>Chytridiomycota incertae sedis</taxon>
        <taxon>Chytridiomycetes</taxon>
        <taxon>Lobulomycetales</taxon>
        <taxon>Lobulomycetaceae</taxon>
        <taxon>Clydaea</taxon>
    </lineage>
</organism>
<dbReference type="EMBL" id="JADGJW010000148">
    <property type="protein sequence ID" value="KAJ3223004.1"/>
    <property type="molecule type" value="Genomic_DNA"/>
</dbReference>
<reference evidence="1" key="1">
    <citation type="submission" date="2020-05" db="EMBL/GenBank/DDBJ databases">
        <title>Phylogenomic resolution of chytrid fungi.</title>
        <authorList>
            <person name="Stajich J.E."/>
            <person name="Amses K."/>
            <person name="Simmons R."/>
            <person name="Seto K."/>
            <person name="Myers J."/>
            <person name="Bonds A."/>
            <person name="Quandt C.A."/>
            <person name="Barry K."/>
            <person name="Liu P."/>
            <person name="Grigoriev I."/>
            <person name="Longcore J.E."/>
            <person name="James T.Y."/>
        </authorList>
    </citation>
    <scope>NUCLEOTIDE SEQUENCE</scope>
    <source>
        <strain evidence="1">JEL0476</strain>
    </source>
</reference>
<dbReference type="Proteomes" id="UP001211065">
    <property type="component" value="Unassembled WGS sequence"/>
</dbReference>
<gene>
    <name evidence="1" type="ORF">HK099_001619</name>
</gene>
<comment type="caution">
    <text evidence="1">The sequence shown here is derived from an EMBL/GenBank/DDBJ whole genome shotgun (WGS) entry which is preliminary data.</text>
</comment>
<sequence>MHIKGLPLSGKRVRELPGISFNLDINLKKESTKKILKKNSNNSGKIRNIESKVLNESLSNEFNIDFDYDEICLDVSNEELTERKKVKEDGIFKSSNFNEAKIDSKLENNYNNFDDRGKMNGKFNKKREYILFLKKDK</sequence>
<name>A0AAD5U3A8_9FUNG</name>
<evidence type="ECO:0000313" key="2">
    <source>
        <dbReference type="Proteomes" id="UP001211065"/>
    </source>
</evidence>
<evidence type="ECO:0000313" key="1">
    <source>
        <dbReference type="EMBL" id="KAJ3223004.1"/>
    </source>
</evidence>
<accession>A0AAD5U3A8</accession>
<dbReference type="AlphaFoldDB" id="A0AAD5U3A8"/>